<organism evidence="1">
    <name type="scientific">freshwater metagenome</name>
    <dbReference type="NCBI Taxonomy" id="449393"/>
    <lineage>
        <taxon>unclassified sequences</taxon>
        <taxon>metagenomes</taxon>
        <taxon>ecological metagenomes</taxon>
    </lineage>
</organism>
<sequence length="149" mass="15341">MKKSLIKSTLSFACAIALTGVLSACSSSSSSTDSSSTATTTTESAGVIPADIANNFFIAYCDKNQGTLDPTTNDCKTSDGSTSKIDVTMTDPTSAAMVLQFAYSNPDQKDIAGCPTAAEINDESASTPPAVSLDCQIEAIKEMTVSLSQ</sequence>
<gene>
    <name evidence="1" type="ORF">UFOPK4237_01330</name>
</gene>
<accession>A0A6J7SKP0</accession>
<proteinExistence type="predicted"/>
<evidence type="ECO:0000313" key="1">
    <source>
        <dbReference type="EMBL" id="CAB5041516.1"/>
    </source>
</evidence>
<protein>
    <submittedName>
        <fullName evidence="1">Unannotated protein</fullName>
    </submittedName>
</protein>
<dbReference type="AlphaFoldDB" id="A0A6J7SKP0"/>
<reference evidence="1" key="1">
    <citation type="submission" date="2020-05" db="EMBL/GenBank/DDBJ databases">
        <authorList>
            <person name="Chiriac C."/>
            <person name="Salcher M."/>
            <person name="Ghai R."/>
            <person name="Kavagutti S V."/>
        </authorList>
    </citation>
    <scope>NUCLEOTIDE SEQUENCE</scope>
</reference>
<name>A0A6J7SKP0_9ZZZZ</name>
<dbReference type="EMBL" id="CAFBPZ010000106">
    <property type="protein sequence ID" value="CAB5041516.1"/>
    <property type="molecule type" value="Genomic_DNA"/>
</dbReference>
<dbReference type="PROSITE" id="PS51257">
    <property type="entry name" value="PROKAR_LIPOPROTEIN"/>
    <property type="match status" value="1"/>
</dbReference>